<evidence type="ECO:0000256" key="1">
    <source>
        <dbReference type="SAM" id="Coils"/>
    </source>
</evidence>
<dbReference type="PROSITE" id="PS50112">
    <property type="entry name" value="PAS"/>
    <property type="match status" value="1"/>
</dbReference>
<dbReference type="EMBL" id="CP029550">
    <property type="protein sequence ID" value="AWN44458.1"/>
    <property type="molecule type" value="Genomic_DNA"/>
</dbReference>
<dbReference type="InterPro" id="IPR035965">
    <property type="entry name" value="PAS-like_dom_sf"/>
</dbReference>
<evidence type="ECO:0000313" key="3">
    <source>
        <dbReference type="EMBL" id="AWN44458.1"/>
    </source>
</evidence>
<sequence length="261" mass="29021">MVPDDAAYELDAPDPGWDYEPSRAELFKQITFPAYTTDADGWLTYYNEAAADLWGYRPELGKTRWCGSWRIFTTDGAHLPLDQCPMAVALKEGRAVRGVQAVLERPDGTLIPFMPHPTPLRDASGAIVAGSNVLLPLTAQGRVPPPLDSSGDCWTEALPADLPDGLELDDLTGCLQRTLAAQADVEFGFQIDCERLEAWSASEAEKARIIRQLETKRKRQRFLLNKRLDQLQERAKRLMSREKAGEAAALRMMPESPGTIH</sequence>
<evidence type="ECO:0000313" key="4">
    <source>
        <dbReference type="Proteomes" id="UP000245926"/>
    </source>
</evidence>
<keyword evidence="1" id="KW-0175">Coiled coil</keyword>
<organism evidence="3 4">
    <name type="scientific">Methylobacterium durans</name>
    <dbReference type="NCBI Taxonomy" id="2202825"/>
    <lineage>
        <taxon>Bacteria</taxon>
        <taxon>Pseudomonadati</taxon>
        <taxon>Pseudomonadota</taxon>
        <taxon>Alphaproteobacteria</taxon>
        <taxon>Hyphomicrobiales</taxon>
        <taxon>Methylobacteriaceae</taxon>
        <taxon>Methylobacterium</taxon>
    </lineage>
</organism>
<dbReference type="Proteomes" id="UP000245926">
    <property type="component" value="Chromosome"/>
</dbReference>
<feature type="coiled-coil region" evidence="1">
    <location>
        <begin position="221"/>
        <end position="248"/>
    </location>
</feature>
<keyword evidence="3" id="KW-0418">Kinase</keyword>
<accession>A0A2U8WFY8</accession>
<name>A0A2U8WFY8_9HYPH</name>
<dbReference type="KEGG" id="mets:DK389_09360"/>
<evidence type="ECO:0000259" key="2">
    <source>
        <dbReference type="PROSITE" id="PS50112"/>
    </source>
</evidence>
<keyword evidence="3" id="KW-0808">Transferase</keyword>
<dbReference type="AlphaFoldDB" id="A0A2U8WFY8"/>
<dbReference type="CDD" id="cd00130">
    <property type="entry name" value="PAS"/>
    <property type="match status" value="1"/>
</dbReference>
<dbReference type="OrthoDB" id="341208at2"/>
<dbReference type="InterPro" id="IPR000014">
    <property type="entry name" value="PAS"/>
</dbReference>
<gene>
    <name evidence="3" type="ORF">DK389_09360</name>
</gene>
<protein>
    <submittedName>
        <fullName evidence="3">Histidine kinase</fullName>
    </submittedName>
</protein>
<proteinExistence type="predicted"/>
<dbReference type="SUPFAM" id="SSF55785">
    <property type="entry name" value="PYP-like sensor domain (PAS domain)"/>
    <property type="match status" value="1"/>
</dbReference>
<feature type="domain" description="PAS" evidence="2">
    <location>
        <begin position="19"/>
        <end position="59"/>
    </location>
</feature>
<keyword evidence="4" id="KW-1185">Reference proteome</keyword>
<dbReference type="GO" id="GO:0016301">
    <property type="term" value="F:kinase activity"/>
    <property type="evidence" value="ECO:0007669"/>
    <property type="project" value="UniProtKB-KW"/>
</dbReference>
<reference evidence="4" key="1">
    <citation type="submission" date="2018-05" db="EMBL/GenBank/DDBJ databases">
        <title>Complete Genome Sequence of Methylobacterium sp. 17SD2-17.</title>
        <authorList>
            <person name="Srinivasan S."/>
        </authorList>
    </citation>
    <scope>NUCLEOTIDE SEQUENCE [LARGE SCALE GENOMIC DNA]</scope>
    <source>
        <strain evidence="4">17SD2-17</strain>
    </source>
</reference>
<dbReference type="Gene3D" id="3.30.450.20">
    <property type="entry name" value="PAS domain"/>
    <property type="match status" value="1"/>
</dbReference>